<evidence type="ECO:0000256" key="1">
    <source>
        <dbReference type="SAM" id="SignalP"/>
    </source>
</evidence>
<gene>
    <name evidence="3" type="ORF">SAMN04487861_10242</name>
</gene>
<dbReference type="InterPro" id="IPR036866">
    <property type="entry name" value="RibonucZ/Hydroxyglut_hydro"/>
</dbReference>
<organism evidence="3 4">
    <name type="scientific">Selenomonas ruminantium</name>
    <dbReference type="NCBI Taxonomy" id="971"/>
    <lineage>
        <taxon>Bacteria</taxon>
        <taxon>Bacillati</taxon>
        <taxon>Bacillota</taxon>
        <taxon>Negativicutes</taxon>
        <taxon>Selenomonadales</taxon>
        <taxon>Selenomonadaceae</taxon>
        <taxon>Selenomonas</taxon>
    </lineage>
</organism>
<dbReference type="InterPro" id="IPR035681">
    <property type="entry name" value="ComA-like_MBL"/>
</dbReference>
<evidence type="ECO:0000259" key="2">
    <source>
        <dbReference type="SMART" id="SM00849"/>
    </source>
</evidence>
<dbReference type="Pfam" id="PF00753">
    <property type="entry name" value="Lactamase_B"/>
    <property type="match status" value="1"/>
</dbReference>
<dbReference type="PANTHER" id="PTHR30619">
    <property type="entry name" value="DNA INTERNALIZATION/COMPETENCE PROTEIN COMEC/REC2"/>
    <property type="match status" value="1"/>
</dbReference>
<dbReference type="SUPFAM" id="SSF56281">
    <property type="entry name" value="Metallo-hydrolase/oxidoreductase"/>
    <property type="match status" value="1"/>
</dbReference>
<evidence type="ECO:0000313" key="4">
    <source>
        <dbReference type="Proteomes" id="UP000183639"/>
    </source>
</evidence>
<protein>
    <submittedName>
        <fullName evidence="3">Competence protein ComEC</fullName>
    </submittedName>
</protein>
<reference evidence="3 4" key="1">
    <citation type="submission" date="2016-10" db="EMBL/GenBank/DDBJ databases">
        <authorList>
            <person name="de Groot N.N."/>
        </authorList>
    </citation>
    <scope>NUCLEOTIDE SEQUENCE [LARGE SCALE GENOMIC DNA]</scope>
    <source>
        <strain evidence="3 4">Z108</strain>
    </source>
</reference>
<dbReference type="RefSeq" id="WP_075441733.1">
    <property type="nucleotide sequence ID" value="NZ_FOQK01000002.1"/>
</dbReference>
<dbReference type="PANTHER" id="PTHR30619:SF1">
    <property type="entry name" value="RECOMBINATION PROTEIN 2"/>
    <property type="match status" value="1"/>
</dbReference>
<proteinExistence type="predicted"/>
<dbReference type="Proteomes" id="UP000183639">
    <property type="component" value="Unassembled WGS sequence"/>
</dbReference>
<dbReference type="CDD" id="cd07731">
    <property type="entry name" value="ComA-like_MBL-fold"/>
    <property type="match status" value="1"/>
</dbReference>
<name>A0A1I3BZI0_SELRU</name>
<evidence type="ECO:0000313" key="3">
    <source>
        <dbReference type="EMBL" id="SFH67694.1"/>
    </source>
</evidence>
<dbReference type="Gene3D" id="3.60.15.10">
    <property type="entry name" value="Ribonuclease Z/Hydroxyacylglutathione hydrolase-like"/>
    <property type="match status" value="1"/>
</dbReference>
<dbReference type="AlphaFoldDB" id="A0A1I3BZI0"/>
<dbReference type="EMBL" id="FOQK01000002">
    <property type="protein sequence ID" value="SFH67694.1"/>
    <property type="molecule type" value="Genomic_DNA"/>
</dbReference>
<feature type="chain" id="PRO_5039185814" evidence="1">
    <location>
        <begin position="21"/>
        <end position="335"/>
    </location>
</feature>
<accession>A0A1I3BZI0</accession>
<dbReference type="InterPro" id="IPR001279">
    <property type="entry name" value="Metallo-B-lactamas"/>
</dbReference>
<dbReference type="PROSITE" id="PS51257">
    <property type="entry name" value="PROKAR_LIPOPROTEIN"/>
    <property type="match status" value="1"/>
</dbReference>
<dbReference type="SMART" id="SM00849">
    <property type="entry name" value="Lactamase_B"/>
    <property type="match status" value="1"/>
</dbReference>
<dbReference type="OrthoDB" id="9761531at2"/>
<keyword evidence="1" id="KW-0732">Signal</keyword>
<dbReference type="InterPro" id="IPR052159">
    <property type="entry name" value="Competence_DNA_uptake"/>
</dbReference>
<feature type="domain" description="Metallo-beta-lactamase" evidence="2">
    <location>
        <begin position="56"/>
        <end position="260"/>
    </location>
</feature>
<feature type="signal peptide" evidence="1">
    <location>
        <begin position="1"/>
        <end position="20"/>
    </location>
</feature>
<sequence>MRKKIGIILGLVMLTAAVLAGCGAAPGGSSAASSTAAAVESSQAAKLTVKMLNVGQGDAILVQTAEQTVLVDTSDVDERDKLKRELDKAGVKRIDKVILTHPHADHIGGMALLLKEYEVGEVYDNGMPSTSKIYIGYMKELKAKGIKRHALKDGDVLDLGSGVSFQAMYPSIKLSEEGAAPGYKHDPNNESVVGKLVCGGFSMLLTGDAEKDAEEKLLAAHSADLRSTILKSGHHGSATASSVHFLKAVWPETVLISCGQGNDYGHPHPDILARYLAEPKFTDRRDGKTKKTKIVKNDKGEVFKAKVYETDKNGTITVTTDGNSYEVTAEQGAAQ</sequence>